<keyword evidence="3 5" id="KW-1133">Transmembrane helix</keyword>
<evidence type="ECO:0000256" key="2">
    <source>
        <dbReference type="ARBA" id="ARBA00022692"/>
    </source>
</evidence>
<evidence type="ECO:0000256" key="4">
    <source>
        <dbReference type="ARBA" id="ARBA00023136"/>
    </source>
</evidence>
<evidence type="ECO:0000256" key="3">
    <source>
        <dbReference type="ARBA" id="ARBA00022989"/>
    </source>
</evidence>
<evidence type="ECO:0000256" key="1">
    <source>
        <dbReference type="ARBA" id="ARBA00004141"/>
    </source>
</evidence>
<feature type="transmembrane region" description="Helical" evidence="5">
    <location>
        <begin position="81"/>
        <end position="102"/>
    </location>
</feature>
<feature type="transmembrane region" description="Helical" evidence="5">
    <location>
        <begin position="167"/>
        <end position="185"/>
    </location>
</feature>
<evidence type="ECO:0000256" key="5">
    <source>
        <dbReference type="SAM" id="Phobius"/>
    </source>
</evidence>
<dbReference type="EMBL" id="JAUSRO010000006">
    <property type="protein sequence ID" value="MDP9900038.1"/>
    <property type="molecule type" value="Genomic_DNA"/>
</dbReference>
<comment type="caution">
    <text evidence="7">The sequence shown here is derived from an EMBL/GenBank/DDBJ whole genome shotgun (WGS) entry which is preliminary data.</text>
</comment>
<proteinExistence type="predicted"/>
<dbReference type="SUPFAM" id="SSF103481">
    <property type="entry name" value="Multidrug resistance efflux transporter EmrE"/>
    <property type="match status" value="2"/>
</dbReference>
<dbReference type="InterPro" id="IPR000620">
    <property type="entry name" value="EamA_dom"/>
</dbReference>
<evidence type="ECO:0000313" key="8">
    <source>
        <dbReference type="Proteomes" id="UP001226867"/>
    </source>
</evidence>
<feature type="transmembrane region" description="Helical" evidence="5">
    <location>
        <begin position="261"/>
        <end position="281"/>
    </location>
</feature>
<feature type="transmembrane region" description="Helical" evidence="5">
    <location>
        <begin position="287"/>
        <end position="306"/>
    </location>
</feature>
<name>A0ABT9S6Q6_9BURK</name>
<dbReference type="Proteomes" id="UP001226867">
    <property type="component" value="Unassembled WGS sequence"/>
</dbReference>
<dbReference type="PANTHER" id="PTHR32322">
    <property type="entry name" value="INNER MEMBRANE TRANSPORTER"/>
    <property type="match status" value="1"/>
</dbReference>
<feature type="transmembrane region" description="Helical" evidence="5">
    <location>
        <begin position="20"/>
        <end position="39"/>
    </location>
</feature>
<feature type="domain" description="EamA" evidence="6">
    <location>
        <begin position="170"/>
        <end position="302"/>
    </location>
</feature>
<dbReference type="InterPro" id="IPR037185">
    <property type="entry name" value="EmrE-like"/>
</dbReference>
<evidence type="ECO:0000259" key="6">
    <source>
        <dbReference type="Pfam" id="PF00892"/>
    </source>
</evidence>
<keyword evidence="4 5" id="KW-0472">Membrane</keyword>
<feature type="transmembrane region" description="Helical" evidence="5">
    <location>
        <begin position="228"/>
        <end position="249"/>
    </location>
</feature>
<keyword evidence="2 5" id="KW-0812">Transmembrane</keyword>
<reference evidence="7 8" key="1">
    <citation type="submission" date="2023-07" db="EMBL/GenBank/DDBJ databases">
        <title>Sorghum-associated microbial communities from plants grown in Nebraska, USA.</title>
        <authorList>
            <person name="Schachtman D."/>
        </authorList>
    </citation>
    <scope>NUCLEOTIDE SEQUENCE [LARGE SCALE GENOMIC DNA]</scope>
    <source>
        <strain evidence="7 8">DS1607</strain>
    </source>
</reference>
<feature type="domain" description="EamA" evidence="6">
    <location>
        <begin position="20"/>
        <end position="150"/>
    </location>
</feature>
<dbReference type="InterPro" id="IPR050638">
    <property type="entry name" value="AA-Vitamin_Transporters"/>
</dbReference>
<sequence>MSVTPRPSAPLSAPRAVNRWWIDLVLLGALWGASFLFMRVGAAEFGALPTAAVRVAIATVFLIPLLLWNGHGAALRQHWKATLAIGVFNSGVPFALFCFALLSINSSLAAVLNATAPMFGALVAWAWFGERPGGWRLLGLAIGFAGVGLLASRNAGFHATSTDGSHAALWAIVACLGACLCYGIAASATRRHLGGVAPLATATGSQIGATLFLALPALWLWPARMPSLHAWLALIALGTACTGLAYILFFRLIATAGPARALTVTFLVPVFAVFYGVVLLGEQITPWMLGCAAVIVCGVALSTGLVKPGARAVTAPPRPR</sequence>
<protein>
    <submittedName>
        <fullName evidence="7">Drug/metabolite transporter (DMT)-like permease</fullName>
    </submittedName>
</protein>
<evidence type="ECO:0000313" key="7">
    <source>
        <dbReference type="EMBL" id="MDP9900038.1"/>
    </source>
</evidence>
<organism evidence="7 8">
    <name type="scientific">Variovorax ginsengisoli</name>
    <dbReference type="NCBI Taxonomy" id="363844"/>
    <lineage>
        <taxon>Bacteria</taxon>
        <taxon>Pseudomonadati</taxon>
        <taxon>Pseudomonadota</taxon>
        <taxon>Betaproteobacteria</taxon>
        <taxon>Burkholderiales</taxon>
        <taxon>Comamonadaceae</taxon>
        <taxon>Variovorax</taxon>
    </lineage>
</organism>
<keyword evidence="8" id="KW-1185">Reference proteome</keyword>
<feature type="transmembrane region" description="Helical" evidence="5">
    <location>
        <begin position="108"/>
        <end position="128"/>
    </location>
</feature>
<feature type="transmembrane region" description="Helical" evidence="5">
    <location>
        <begin position="197"/>
        <end position="222"/>
    </location>
</feature>
<feature type="transmembrane region" description="Helical" evidence="5">
    <location>
        <begin position="51"/>
        <end position="69"/>
    </location>
</feature>
<dbReference type="RefSeq" id="WP_307689843.1">
    <property type="nucleotide sequence ID" value="NZ_JAUSRO010000006.1"/>
</dbReference>
<feature type="transmembrane region" description="Helical" evidence="5">
    <location>
        <begin position="135"/>
        <end position="155"/>
    </location>
</feature>
<dbReference type="Pfam" id="PF00892">
    <property type="entry name" value="EamA"/>
    <property type="match status" value="2"/>
</dbReference>
<dbReference type="PANTHER" id="PTHR32322:SF9">
    <property type="entry name" value="AMINO-ACID METABOLITE EFFLUX PUMP-RELATED"/>
    <property type="match status" value="1"/>
</dbReference>
<comment type="subcellular location">
    <subcellularLocation>
        <location evidence="1">Membrane</location>
        <topology evidence="1">Multi-pass membrane protein</topology>
    </subcellularLocation>
</comment>
<accession>A0ABT9S6Q6</accession>
<gene>
    <name evidence="7" type="ORF">J2W36_002289</name>
</gene>